<dbReference type="AlphaFoldDB" id="A0A0D2XKB9"/>
<protein>
    <submittedName>
        <fullName evidence="1">Uncharacterized protein</fullName>
    </submittedName>
</protein>
<dbReference type="Proteomes" id="UP000002489">
    <property type="component" value="Unassembled WGS sequence"/>
</dbReference>
<gene>
    <name evidence="1" type="primary">28946443</name>
</gene>
<proteinExistence type="predicted"/>
<name>A0A0D2XKB9_FUSOF</name>
<organism evidence="1 2">
    <name type="scientific">Fusarium oxysporum (strain Fo5176)</name>
    <name type="common">Fusarium vascular wilt</name>
    <dbReference type="NCBI Taxonomy" id="660025"/>
    <lineage>
        <taxon>Eukaryota</taxon>
        <taxon>Fungi</taxon>
        <taxon>Dikarya</taxon>
        <taxon>Ascomycota</taxon>
        <taxon>Pezizomycotina</taxon>
        <taxon>Sordariomycetes</taxon>
        <taxon>Hypocreomycetidae</taxon>
        <taxon>Hypocreales</taxon>
        <taxon>Nectriaceae</taxon>
        <taxon>Fusarium</taxon>
        <taxon>Fusarium oxysporum species complex</taxon>
    </lineage>
</organism>
<dbReference type="EnsemblFungi" id="FOXG_04392T0">
    <property type="protein sequence ID" value="FOXG_04392P0"/>
    <property type="gene ID" value="FOXG_04392"/>
</dbReference>
<evidence type="ECO:0000313" key="2">
    <source>
        <dbReference type="Proteomes" id="UP000002489"/>
    </source>
</evidence>
<dbReference type="VEuPathDB" id="FungiDB:FOXG_04392"/>
<accession>A0A0D2XKB9</accession>
<reference evidence="1" key="2">
    <citation type="submission" date="2025-08" db="UniProtKB">
        <authorList>
            <consortium name="EnsemblFungi"/>
        </authorList>
    </citation>
    <scope>IDENTIFICATION</scope>
    <source>
        <strain evidence="1">4287 / CBS 123668 / FGSC 9935 / NRRL 34936</strain>
    </source>
</reference>
<reference evidence="2" key="1">
    <citation type="journal article" date="2012" name="Mol. Plant Microbe Interact.">
        <title>A highly conserved effector in Fusarium oxysporum is required for full virulence on Arabidopsis.</title>
        <authorList>
            <person name="Thatcher L.F."/>
            <person name="Gardiner D.M."/>
            <person name="Kazan K."/>
            <person name="Manners J."/>
        </authorList>
    </citation>
    <scope>NUCLEOTIDE SEQUENCE [LARGE SCALE GENOMIC DNA]</scope>
    <source>
        <strain evidence="2">Fo5176</strain>
    </source>
</reference>
<sequence length="111" mass="12406">MEVNFKIPLRIRDQKPKFLWIQRAVACVGFKRVVDVDIETGFLGGAEDGGGCEGCEDARAKGCDDERVEGAEFARRERPFMAQIESFRPVGVLDISDIVAEEVTLICERVE</sequence>
<evidence type="ECO:0000313" key="1">
    <source>
        <dbReference type="EnsemblFungi" id="FOXG_04392P0"/>
    </source>
</evidence>